<sequence length="207" mass="23404">MNLLQMRVRTALISATGVLNAIPKLPKIVLGDEIRKRLIVSMLEEQTWAKYRTLPAGYSQVRPPYVGQTLDMLKTLFKGASVDDVQHAYRCLANATDKLLARSYGLWPEGLPEEGFDDSYPAGALLFDHGVSYRFHKNFIHAVWLRPTVDMKEMSVASYIDFICTHCGDVDVKGYTVRELTPSMPIEDFLGDVHTDYLERKLCSTSK</sequence>
<protein>
    <submittedName>
        <fullName evidence="1">Uncharacterized protein</fullName>
    </submittedName>
</protein>
<dbReference type="KEGG" id="vg:29069222"/>
<evidence type="ECO:0000313" key="2">
    <source>
        <dbReference type="Proteomes" id="UP000203302"/>
    </source>
</evidence>
<dbReference type="EMBL" id="KX397368">
    <property type="protein sequence ID" value="ANZ49182.1"/>
    <property type="molecule type" value="Genomic_DNA"/>
</dbReference>
<dbReference type="GeneID" id="29069222"/>
<organism evidence="1 2">
    <name type="scientific">Erwinia phage vB_EamM_Huxley</name>
    <dbReference type="NCBI Taxonomy" id="1883373"/>
    <lineage>
        <taxon>Viruses</taxon>
        <taxon>Duplodnaviria</taxon>
        <taxon>Heunggongvirae</taxon>
        <taxon>Uroviricota</taxon>
        <taxon>Caudoviricetes</taxon>
        <taxon>Chimalliviridae</taxon>
        <taxon>Machinavirus</taxon>
        <taxon>Machinavirus machina</taxon>
    </lineage>
</organism>
<dbReference type="OrthoDB" id="28875at10239"/>
<evidence type="ECO:0000313" key="1">
    <source>
        <dbReference type="EMBL" id="ANZ49182.1"/>
    </source>
</evidence>
<name>A0A1B2ID76_9CAUD</name>
<dbReference type="RefSeq" id="YP_009293068.1">
    <property type="nucleotide sequence ID" value="NC_031127.1"/>
</dbReference>
<gene>
    <name evidence="1" type="ORF">HUXLEY_100</name>
</gene>
<reference evidence="2" key="1">
    <citation type="submission" date="2016-06" db="EMBL/GenBank/DDBJ databases">
        <authorList>
            <person name="Berg J.A."/>
            <person name="Grossarth S.E."/>
            <person name="Jarvis T.M."/>
            <person name="Merrill B.D."/>
            <person name="Breakwell D.P."/>
            <person name="Hope S."/>
            <person name="Grose J.H."/>
        </authorList>
    </citation>
    <scope>NUCLEOTIDE SEQUENCE [LARGE SCALE GENOMIC DNA]</scope>
</reference>
<accession>A0A1B2ID76</accession>
<dbReference type="Proteomes" id="UP000203302">
    <property type="component" value="Segment"/>
</dbReference>
<proteinExistence type="predicted"/>